<dbReference type="PANTHER" id="PTHR24223">
    <property type="entry name" value="ATP-BINDING CASSETTE SUB-FAMILY C"/>
    <property type="match status" value="1"/>
</dbReference>
<keyword evidence="12" id="KW-1185">Reference proteome</keyword>
<gene>
    <name evidence="11" type="ORF">pipiens_003519</name>
</gene>
<evidence type="ECO:0000256" key="1">
    <source>
        <dbReference type="ARBA" id="ARBA00004141"/>
    </source>
</evidence>
<keyword evidence="7 8" id="KW-0472">Membrane</keyword>
<feature type="non-terminal residue" evidence="11">
    <location>
        <position position="1"/>
    </location>
</feature>
<dbReference type="Gene3D" id="1.20.1560.10">
    <property type="entry name" value="ABC transporter type 1, transmembrane domain"/>
    <property type="match status" value="1"/>
</dbReference>
<keyword evidence="5" id="KW-0067">ATP-binding</keyword>
<protein>
    <submittedName>
        <fullName evidence="11">Uncharacterized protein</fullName>
    </submittedName>
</protein>
<evidence type="ECO:0000256" key="7">
    <source>
        <dbReference type="ARBA" id="ARBA00023136"/>
    </source>
</evidence>
<dbReference type="Pfam" id="PF00005">
    <property type="entry name" value="ABC_tran"/>
    <property type="match status" value="1"/>
</dbReference>
<dbReference type="FunFam" id="3.40.50.300:FF:000163">
    <property type="entry name" value="Multidrug resistance-associated protein member 4"/>
    <property type="match status" value="1"/>
</dbReference>
<dbReference type="InterPro" id="IPR003593">
    <property type="entry name" value="AAA+_ATPase"/>
</dbReference>
<keyword evidence="4" id="KW-0547">Nucleotide-binding</keyword>
<evidence type="ECO:0000259" key="10">
    <source>
        <dbReference type="PROSITE" id="PS50929"/>
    </source>
</evidence>
<proteinExistence type="predicted"/>
<dbReference type="InterPro" id="IPR050173">
    <property type="entry name" value="ABC_transporter_C-like"/>
</dbReference>
<dbReference type="CDD" id="cd03244">
    <property type="entry name" value="ABCC_MRP_domain2"/>
    <property type="match status" value="1"/>
</dbReference>
<dbReference type="Pfam" id="PF00664">
    <property type="entry name" value="ABC_membrane"/>
    <property type="match status" value="1"/>
</dbReference>
<accession>A0ABD1CWJ9</accession>
<evidence type="ECO:0000259" key="9">
    <source>
        <dbReference type="PROSITE" id="PS50893"/>
    </source>
</evidence>
<dbReference type="FunFam" id="1.20.1560.10:FF:000014">
    <property type="entry name" value="Multidrug resistance-associated protein member 4"/>
    <property type="match status" value="1"/>
</dbReference>
<dbReference type="PANTHER" id="PTHR24223:SF324">
    <property type="entry name" value="LD17001P"/>
    <property type="match status" value="1"/>
</dbReference>
<comment type="caution">
    <text evidence="11">The sequence shown here is derived from an EMBL/GenBank/DDBJ whole genome shotgun (WGS) entry which is preliminary data.</text>
</comment>
<comment type="subcellular location">
    <subcellularLocation>
        <location evidence="1">Membrane</location>
        <topology evidence="1">Multi-pass membrane protein</topology>
    </subcellularLocation>
</comment>
<evidence type="ECO:0000313" key="12">
    <source>
        <dbReference type="Proteomes" id="UP001562425"/>
    </source>
</evidence>
<evidence type="ECO:0000256" key="8">
    <source>
        <dbReference type="SAM" id="Phobius"/>
    </source>
</evidence>
<feature type="transmembrane region" description="Helical" evidence="8">
    <location>
        <begin position="164"/>
        <end position="190"/>
    </location>
</feature>
<feature type="transmembrane region" description="Helical" evidence="8">
    <location>
        <begin position="375"/>
        <end position="395"/>
    </location>
</feature>
<dbReference type="PROSITE" id="PS50893">
    <property type="entry name" value="ABC_TRANSPORTER_2"/>
    <property type="match status" value="1"/>
</dbReference>
<dbReference type="SMART" id="SM00382">
    <property type="entry name" value="AAA"/>
    <property type="match status" value="1"/>
</dbReference>
<dbReference type="Gene3D" id="3.40.50.300">
    <property type="entry name" value="P-loop containing nucleotide triphosphate hydrolases"/>
    <property type="match status" value="1"/>
</dbReference>
<evidence type="ECO:0000256" key="4">
    <source>
        <dbReference type="ARBA" id="ARBA00022741"/>
    </source>
</evidence>
<dbReference type="EMBL" id="JBEHCU010008939">
    <property type="protein sequence ID" value="KAL1380816.1"/>
    <property type="molecule type" value="Genomic_DNA"/>
</dbReference>
<dbReference type="GO" id="GO:0005524">
    <property type="term" value="F:ATP binding"/>
    <property type="evidence" value="ECO:0007669"/>
    <property type="project" value="UniProtKB-KW"/>
</dbReference>
<reference evidence="11 12" key="1">
    <citation type="submission" date="2024-05" db="EMBL/GenBank/DDBJ databases">
        <title>Culex pipiens pipiens assembly and annotation.</title>
        <authorList>
            <person name="Alout H."/>
            <person name="Durand T."/>
        </authorList>
    </citation>
    <scope>NUCLEOTIDE SEQUENCE [LARGE SCALE GENOMIC DNA]</scope>
    <source>
        <strain evidence="11">HA-2024</strain>
        <tissue evidence="11">Whole body</tissue>
    </source>
</reference>
<dbReference type="SUPFAM" id="SSF90123">
    <property type="entry name" value="ABC transporter transmembrane region"/>
    <property type="match status" value="1"/>
</dbReference>
<dbReference type="InterPro" id="IPR036640">
    <property type="entry name" value="ABC1_TM_sf"/>
</dbReference>
<dbReference type="PROSITE" id="PS50929">
    <property type="entry name" value="ABC_TM1F"/>
    <property type="match status" value="1"/>
</dbReference>
<organism evidence="11 12">
    <name type="scientific">Culex pipiens pipiens</name>
    <name type="common">Northern house mosquito</name>
    <dbReference type="NCBI Taxonomy" id="38569"/>
    <lineage>
        <taxon>Eukaryota</taxon>
        <taxon>Metazoa</taxon>
        <taxon>Ecdysozoa</taxon>
        <taxon>Arthropoda</taxon>
        <taxon>Hexapoda</taxon>
        <taxon>Insecta</taxon>
        <taxon>Pterygota</taxon>
        <taxon>Neoptera</taxon>
        <taxon>Endopterygota</taxon>
        <taxon>Diptera</taxon>
        <taxon>Nematocera</taxon>
        <taxon>Culicoidea</taxon>
        <taxon>Culicidae</taxon>
        <taxon>Culicinae</taxon>
        <taxon>Culicini</taxon>
        <taxon>Culex</taxon>
        <taxon>Culex</taxon>
    </lineage>
</organism>
<evidence type="ECO:0000256" key="5">
    <source>
        <dbReference type="ARBA" id="ARBA00022840"/>
    </source>
</evidence>
<dbReference type="InterPro" id="IPR003439">
    <property type="entry name" value="ABC_transporter-like_ATP-bd"/>
</dbReference>
<feature type="domain" description="ABC transporter" evidence="9">
    <location>
        <begin position="412"/>
        <end position="649"/>
    </location>
</feature>
<feature type="transmembrane region" description="Helical" evidence="8">
    <location>
        <begin position="347"/>
        <end position="369"/>
    </location>
</feature>
<dbReference type="Proteomes" id="UP001562425">
    <property type="component" value="Unassembled WGS sequence"/>
</dbReference>
<feature type="domain" description="ABC transmembrane type-1" evidence="10">
    <location>
        <begin position="107"/>
        <end position="403"/>
    </location>
</feature>
<evidence type="ECO:0000256" key="3">
    <source>
        <dbReference type="ARBA" id="ARBA00022692"/>
    </source>
</evidence>
<dbReference type="GO" id="GO:0016020">
    <property type="term" value="C:membrane"/>
    <property type="evidence" value="ECO:0007669"/>
    <property type="project" value="UniProtKB-SubCell"/>
</dbReference>
<keyword evidence="6 8" id="KW-1133">Transmembrane helix</keyword>
<dbReference type="InterPro" id="IPR027417">
    <property type="entry name" value="P-loop_NTPase"/>
</dbReference>
<keyword evidence="2" id="KW-0813">Transport</keyword>
<evidence type="ECO:0000256" key="2">
    <source>
        <dbReference type="ARBA" id="ARBA00022448"/>
    </source>
</evidence>
<dbReference type="InterPro" id="IPR011527">
    <property type="entry name" value="ABC1_TM_dom"/>
</dbReference>
<feature type="transmembrane region" description="Helical" evidence="8">
    <location>
        <begin position="101"/>
        <end position="125"/>
    </location>
</feature>
<name>A0ABD1CWJ9_CULPP</name>
<evidence type="ECO:0000256" key="6">
    <source>
        <dbReference type="ARBA" id="ARBA00022989"/>
    </source>
</evidence>
<feature type="transmembrane region" description="Helical" evidence="8">
    <location>
        <begin position="233"/>
        <end position="255"/>
    </location>
</feature>
<sequence length="676" mass="75279">PLIPSAVPRFTVDRIHEPSPQPPAMPPAHRIAHSHQSLYQPSPFSSCSMVFDGFDDGDGKLQNGGGGGKVGVPQESNKESQITGTVGFAVYRSYFRAVESAILVTTVGVLFLLAQGTMSGIDYFISQWVNQEEFLSQNSTNSSVPVRSKLEGTVFAELTREQYLVTYAGAMAVMLCLSLNRSFSFFYLCLRASIRLHDQLFRGITRATMFFFNTNPSGRILNRFSRDIGCIDIFLPSAMMDCILFFVEFTAIISLVAVVNYWLLLPTAVMGVLFYGLRHVYTNTARSIKRVEAQTRSPIFSHANASFQGLTTIRAFGAEKILAYEFDKHQDLNTSAWYLFLAATRAFALWLELVCVLYIATVTFSFLLMENTMSGNVGLAITQVFNLIFMCQWGMRQTAELENQMTSVERVVEYAEVEPEPPLETMDEKKKPAADWPNEGAIKEKIGIVGRTGAGKSSIIQALFRLAVNEGIIKIDGLDIGGLGLHDLRKKLSIIPQDPVLFSGTVRENLDPFGQHTDEDMWRALEQVELREAVRRMDGGLDGKMSDGGSNFSMGQRQLVCLARAILRNNKILILDEATANVDPETDKLVQRTIRNQFGDCTVLTIAHRLHTVMDSDRVLVMDAGRAVEFGHPHQLLKQRKGFLRKLVNQTGEETATELAAVAETNFRQRSSARDS</sequence>
<evidence type="ECO:0000313" key="11">
    <source>
        <dbReference type="EMBL" id="KAL1380816.1"/>
    </source>
</evidence>
<dbReference type="SUPFAM" id="SSF52540">
    <property type="entry name" value="P-loop containing nucleoside triphosphate hydrolases"/>
    <property type="match status" value="1"/>
</dbReference>
<keyword evidence="3 8" id="KW-0812">Transmembrane</keyword>
<dbReference type="AlphaFoldDB" id="A0ABD1CWJ9"/>